<proteinExistence type="predicted"/>
<gene>
    <name evidence="2" type="ORF">KUF71_004012</name>
</gene>
<feature type="region of interest" description="Disordered" evidence="1">
    <location>
        <begin position="16"/>
        <end position="37"/>
    </location>
</feature>
<organism evidence="2 3">
    <name type="scientific">Frankliniella fusca</name>
    <dbReference type="NCBI Taxonomy" id="407009"/>
    <lineage>
        <taxon>Eukaryota</taxon>
        <taxon>Metazoa</taxon>
        <taxon>Ecdysozoa</taxon>
        <taxon>Arthropoda</taxon>
        <taxon>Hexapoda</taxon>
        <taxon>Insecta</taxon>
        <taxon>Pterygota</taxon>
        <taxon>Neoptera</taxon>
        <taxon>Paraneoptera</taxon>
        <taxon>Thysanoptera</taxon>
        <taxon>Terebrantia</taxon>
        <taxon>Thripoidea</taxon>
        <taxon>Thripidae</taxon>
        <taxon>Frankliniella</taxon>
    </lineage>
</organism>
<feature type="compositionally biased region" description="Acidic residues" evidence="1">
    <location>
        <begin position="22"/>
        <end position="37"/>
    </location>
</feature>
<dbReference type="EMBL" id="JAHWGI010000107">
    <property type="protein sequence ID" value="KAK3909656.1"/>
    <property type="molecule type" value="Genomic_DNA"/>
</dbReference>
<evidence type="ECO:0000313" key="2">
    <source>
        <dbReference type="EMBL" id="KAK3909656.1"/>
    </source>
</evidence>
<reference evidence="2" key="1">
    <citation type="submission" date="2021-07" db="EMBL/GenBank/DDBJ databases">
        <authorList>
            <person name="Catto M.A."/>
            <person name="Jacobson A."/>
            <person name="Kennedy G."/>
            <person name="Labadie P."/>
            <person name="Hunt B.G."/>
            <person name="Srinivasan R."/>
        </authorList>
    </citation>
    <scope>NUCLEOTIDE SEQUENCE</scope>
    <source>
        <strain evidence="2">PL_HMW_Pooled</strain>
        <tissue evidence="2">Head</tissue>
    </source>
</reference>
<dbReference type="PANTHER" id="PTHR46579">
    <property type="entry name" value="F5/8 TYPE C DOMAIN-CONTAINING PROTEIN-RELATED"/>
    <property type="match status" value="1"/>
</dbReference>
<accession>A0AAE1GUL8</accession>
<reference evidence="2" key="2">
    <citation type="journal article" date="2023" name="BMC Genomics">
        <title>Pest status, molecular evolution, and epigenetic factors derived from the genome assembly of Frankliniella fusca, a thysanopteran phytovirus vector.</title>
        <authorList>
            <person name="Catto M.A."/>
            <person name="Labadie P.E."/>
            <person name="Jacobson A.L."/>
            <person name="Kennedy G.G."/>
            <person name="Srinivasan R."/>
            <person name="Hunt B.G."/>
        </authorList>
    </citation>
    <scope>NUCLEOTIDE SEQUENCE</scope>
    <source>
        <strain evidence="2">PL_HMW_Pooled</strain>
    </source>
</reference>
<comment type="caution">
    <text evidence="2">The sequence shown here is derived from an EMBL/GenBank/DDBJ whole genome shotgun (WGS) entry which is preliminary data.</text>
</comment>
<evidence type="ECO:0000256" key="1">
    <source>
        <dbReference type="SAM" id="MobiDB-lite"/>
    </source>
</evidence>
<dbReference type="Proteomes" id="UP001219518">
    <property type="component" value="Unassembled WGS sequence"/>
</dbReference>
<keyword evidence="3" id="KW-1185">Reference proteome</keyword>
<dbReference type="PANTHER" id="PTHR46579:SF1">
    <property type="entry name" value="F5_8 TYPE C DOMAIN-CONTAINING PROTEIN"/>
    <property type="match status" value="1"/>
</dbReference>
<dbReference type="AlphaFoldDB" id="A0AAE1GUL8"/>
<protein>
    <submittedName>
        <fullName evidence="2">Zinc finger protein 568</fullName>
    </submittedName>
</protein>
<sequence>MCDLLKQLTVENLIEDYAGNEPNDEDDSFPSDESSDEECATAPHLQLSNGDRIKLLLLLLATKKRHNVTYLTYGAAESLVKFSGLLNKNQDTFSATKHLMKDAITAYSSDLTLHYLCSKCGFYIGRQENTITSDNCHQAGDPNECKKVKSSFLNYSVKEQIKALLESGLEPHLMDPHDRSKMCQFNYEDVFDGKMYKRLVSSTSKFSAWPVLLTINELPLHLRRKFVMMASVWLNKKKPEINQYMKPLVEECVDMLHNGIDYKVNGLPKNKQIVDLMGWLALFLGIPSNSMFNGKHGCGLCYHPGYRLRYGRGTTRSYSLRNGDFPMRSHEETIELARDGDRTGIFQRGIRGSSISSNIPNFDIVHGLDLDIFHCLVNVAKRFTTLMGLWSPFGYPHRFRNSGYGYPYPKLFQIGFVTDEHQPPYIPNTSAIIRKISNCGRYQERADLRKIRYCFKSDAFRVSALPPDHVRISSKQTSATHPHRFHQGNLWIGKKRLNEPCNVHDRLSIIDRRLLAITTTDDISRAPRSLTERSDFRGHKWFNWVLFYSLPVLKNILPAIYLNHWSLLVHAIGLMMQNSVAKTELLYAGRYLKQFNQEIDLLYGSVHVTFSVHLLTHLENSVMNFAQPWTHSAFTYESFLGELKDSV</sequence>
<evidence type="ECO:0000313" key="3">
    <source>
        <dbReference type="Proteomes" id="UP001219518"/>
    </source>
</evidence>
<name>A0AAE1GUL8_9NEOP</name>